<gene>
    <name evidence="2" type="ORF">B0T11DRAFT_301226</name>
</gene>
<keyword evidence="1" id="KW-1133">Transmembrane helix</keyword>
<keyword evidence="3" id="KW-1185">Reference proteome</keyword>
<accession>A0A8K0TC11</accession>
<dbReference type="OrthoDB" id="2989864at2759"/>
<sequence length="128" mass="13632">MPRPAFRLTHLPVLFAGTAVFVGGLIPLLGSARGAMLEYGYPERVADIPETWSVFISGNGRGTALGAVLLSLYARGRLAECDLALGILSTWLGFIDFWIDDVGAIRGLNPGPLASNASGCDPKRESYH</sequence>
<protein>
    <submittedName>
        <fullName evidence="2">Uncharacterized protein</fullName>
    </submittedName>
</protein>
<proteinExistence type="predicted"/>
<feature type="transmembrane region" description="Helical" evidence="1">
    <location>
        <begin position="12"/>
        <end position="32"/>
    </location>
</feature>
<name>A0A8K0TC11_9PEZI</name>
<dbReference type="EMBL" id="JAGPXD010000005">
    <property type="protein sequence ID" value="KAH7354197.1"/>
    <property type="molecule type" value="Genomic_DNA"/>
</dbReference>
<dbReference type="Proteomes" id="UP000813385">
    <property type="component" value="Unassembled WGS sequence"/>
</dbReference>
<keyword evidence="1" id="KW-0472">Membrane</keyword>
<evidence type="ECO:0000313" key="2">
    <source>
        <dbReference type="EMBL" id="KAH7354197.1"/>
    </source>
</evidence>
<evidence type="ECO:0000313" key="3">
    <source>
        <dbReference type="Proteomes" id="UP000813385"/>
    </source>
</evidence>
<evidence type="ECO:0000256" key="1">
    <source>
        <dbReference type="SAM" id="Phobius"/>
    </source>
</evidence>
<dbReference type="AlphaFoldDB" id="A0A8K0TC11"/>
<keyword evidence="1" id="KW-0812">Transmembrane</keyword>
<organism evidence="2 3">
    <name type="scientific">Plectosphaerella cucumerina</name>
    <dbReference type="NCBI Taxonomy" id="40658"/>
    <lineage>
        <taxon>Eukaryota</taxon>
        <taxon>Fungi</taxon>
        <taxon>Dikarya</taxon>
        <taxon>Ascomycota</taxon>
        <taxon>Pezizomycotina</taxon>
        <taxon>Sordariomycetes</taxon>
        <taxon>Hypocreomycetidae</taxon>
        <taxon>Glomerellales</taxon>
        <taxon>Plectosphaerellaceae</taxon>
        <taxon>Plectosphaerella</taxon>
    </lineage>
</organism>
<reference evidence="2" key="1">
    <citation type="journal article" date="2021" name="Nat. Commun.">
        <title>Genetic determinants of endophytism in the Arabidopsis root mycobiome.</title>
        <authorList>
            <person name="Mesny F."/>
            <person name="Miyauchi S."/>
            <person name="Thiergart T."/>
            <person name="Pickel B."/>
            <person name="Atanasova L."/>
            <person name="Karlsson M."/>
            <person name="Huettel B."/>
            <person name="Barry K.W."/>
            <person name="Haridas S."/>
            <person name="Chen C."/>
            <person name="Bauer D."/>
            <person name="Andreopoulos W."/>
            <person name="Pangilinan J."/>
            <person name="LaButti K."/>
            <person name="Riley R."/>
            <person name="Lipzen A."/>
            <person name="Clum A."/>
            <person name="Drula E."/>
            <person name="Henrissat B."/>
            <person name="Kohler A."/>
            <person name="Grigoriev I.V."/>
            <person name="Martin F.M."/>
            <person name="Hacquard S."/>
        </authorList>
    </citation>
    <scope>NUCLEOTIDE SEQUENCE</scope>
    <source>
        <strain evidence="2">MPI-CAGE-AT-0016</strain>
    </source>
</reference>
<comment type="caution">
    <text evidence="2">The sequence shown here is derived from an EMBL/GenBank/DDBJ whole genome shotgun (WGS) entry which is preliminary data.</text>
</comment>